<proteinExistence type="predicted"/>
<protein>
    <submittedName>
        <fullName evidence="2">Uncharacterized protein</fullName>
    </submittedName>
</protein>
<accession>A0A8T2N4G0</accession>
<comment type="caution">
    <text evidence="2">The sequence shown here is derived from an EMBL/GenBank/DDBJ whole genome shotgun (WGS) entry which is preliminary data.</text>
</comment>
<dbReference type="EMBL" id="JAFBMS010000237">
    <property type="protein sequence ID" value="KAG9332718.1"/>
    <property type="molecule type" value="Genomic_DNA"/>
</dbReference>
<evidence type="ECO:0000256" key="1">
    <source>
        <dbReference type="SAM" id="MobiDB-lite"/>
    </source>
</evidence>
<dbReference type="AlphaFoldDB" id="A0A8T2N4G0"/>
<reference evidence="2" key="1">
    <citation type="thesis" date="2021" institute="BYU ScholarsArchive" country="Provo, UT, USA">
        <title>Applications of and Algorithms for Genome Assembly and Genomic Analyses with an Emphasis on Marine Teleosts.</title>
        <authorList>
            <person name="Pickett B.D."/>
        </authorList>
    </citation>
    <scope>NUCLEOTIDE SEQUENCE</scope>
    <source>
        <strain evidence="2">HI-2016</strain>
    </source>
</reference>
<keyword evidence="3" id="KW-1185">Reference proteome</keyword>
<organism evidence="2 3">
    <name type="scientific">Albula glossodonta</name>
    <name type="common">roundjaw bonefish</name>
    <dbReference type="NCBI Taxonomy" id="121402"/>
    <lineage>
        <taxon>Eukaryota</taxon>
        <taxon>Metazoa</taxon>
        <taxon>Chordata</taxon>
        <taxon>Craniata</taxon>
        <taxon>Vertebrata</taxon>
        <taxon>Euteleostomi</taxon>
        <taxon>Actinopterygii</taxon>
        <taxon>Neopterygii</taxon>
        <taxon>Teleostei</taxon>
        <taxon>Albuliformes</taxon>
        <taxon>Albulidae</taxon>
        <taxon>Albula</taxon>
    </lineage>
</organism>
<evidence type="ECO:0000313" key="2">
    <source>
        <dbReference type="EMBL" id="KAG9332718.1"/>
    </source>
</evidence>
<gene>
    <name evidence="2" type="ORF">JZ751_014817</name>
</gene>
<name>A0A8T2N4G0_9TELE</name>
<dbReference type="Proteomes" id="UP000824540">
    <property type="component" value="Unassembled WGS sequence"/>
</dbReference>
<sequence>MTGGQWPGCVSGPVFVVVAAVDGSTELLRKWVSPGRKWKSNKGSEREEWTFTNQQKNDKTS</sequence>
<feature type="region of interest" description="Disordered" evidence="1">
    <location>
        <begin position="35"/>
        <end position="61"/>
    </location>
</feature>
<evidence type="ECO:0000313" key="3">
    <source>
        <dbReference type="Proteomes" id="UP000824540"/>
    </source>
</evidence>